<evidence type="ECO:0000256" key="1">
    <source>
        <dbReference type="SAM" id="MobiDB-lite"/>
    </source>
</evidence>
<reference evidence="3 4" key="1">
    <citation type="journal article" date="2020" name="IScience">
        <title>Genome Sequencing of the Endangered Kingdonia uniflora (Circaeasteraceae, Ranunculales) Reveals Potential Mechanisms of Evolutionary Specialization.</title>
        <authorList>
            <person name="Sun Y."/>
            <person name="Deng T."/>
            <person name="Zhang A."/>
            <person name="Moore M.J."/>
            <person name="Landis J.B."/>
            <person name="Lin N."/>
            <person name="Zhang H."/>
            <person name="Zhang X."/>
            <person name="Huang J."/>
            <person name="Zhang X."/>
            <person name="Sun H."/>
            <person name="Wang H."/>
        </authorList>
    </citation>
    <scope>NUCLEOTIDE SEQUENCE [LARGE SCALE GENOMIC DNA]</scope>
    <source>
        <strain evidence="3">TB1705</strain>
        <tissue evidence="3">Leaf</tissue>
    </source>
</reference>
<organism evidence="3 4">
    <name type="scientific">Kingdonia uniflora</name>
    <dbReference type="NCBI Taxonomy" id="39325"/>
    <lineage>
        <taxon>Eukaryota</taxon>
        <taxon>Viridiplantae</taxon>
        <taxon>Streptophyta</taxon>
        <taxon>Embryophyta</taxon>
        <taxon>Tracheophyta</taxon>
        <taxon>Spermatophyta</taxon>
        <taxon>Magnoliopsida</taxon>
        <taxon>Ranunculales</taxon>
        <taxon>Circaeasteraceae</taxon>
        <taxon>Kingdonia</taxon>
    </lineage>
</organism>
<dbReference type="Proteomes" id="UP000541444">
    <property type="component" value="Unassembled WGS sequence"/>
</dbReference>
<dbReference type="EMBL" id="JACGCM010001717">
    <property type="protein sequence ID" value="KAF6151067.1"/>
    <property type="molecule type" value="Genomic_DNA"/>
</dbReference>
<feature type="region of interest" description="Disordered" evidence="1">
    <location>
        <begin position="1"/>
        <end position="20"/>
    </location>
</feature>
<gene>
    <name evidence="3" type="ORF">GIB67_042402</name>
</gene>
<accession>A0A7J7M847</accession>
<evidence type="ECO:0000313" key="4">
    <source>
        <dbReference type="Proteomes" id="UP000541444"/>
    </source>
</evidence>
<dbReference type="AlphaFoldDB" id="A0A7J7M847"/>
<name>A0A7J7M847_9MAGN</name>
<proteinExistence type="predicted"/>
<protein>
    <recommendedName>
        <fullName evidence="2">DUF4283 domain-containing protein</fullName>
    </recommendedName>
</protein>
<dbReference type="InterPro" id="IPR025558">
    <property type="entry name" value="DUF4283"/>
</dbReference>
<dbReference type="OrthoDB" id="786644at2759"/>
<sequence>MDSSSKSPSAPPLQTPFSHPIHHNRNWNPLLLYRIPHLHPNPSFANATAFKSVLEEFTPEARFLYKDGMPVVQFSPQEMAKAKAAFSTTLIMKFPSGIPLLGEITNNIKQLWGLKQIPIIGALDYRHFMIEMSSEDDVTTAIAREIRQIKAFWYGVFCATPIARKPDLTSDSIKQQKKAHSQQSDSISDGDLNQPRARKLERGFVSESESIQSLKSKPKYKPQDLTTLVQQPSGWYKDVGKIGQAMHDDFKNLMQQNWPQGVYGNRLTSFMYKLKCVKKALRSWNKYIFGNVTDNLNKLSDRIMELDFTLEAGWDDTIGEEPSVVRKENADMLLKEETFWREQSRIKWIAAGDANTQFFHKATQIHRKTYFPSSFTLPNGTQTQDLCSIHEAAISYYTKVLTAEATSDDIILLNSFQYHKG</sequence>
<evidence type="ECO:0000313" key="3">
    <source>
        <dbReference type="EMBL" id="KAF6151067.1"/>
    </source>
</evidence>
<feature type="domain" description="DUF4283" evidence="2">
    <location>
        <begin position="84"/>
        <end position="147"/>
    </location>
</feature>
<dbReference type="Pfam" id="PF14111">
    <property type="entry name" value="DUF4283"/>
    <property type="match status" value="1"/>
</dbReference>
<feature type="region of interest" description="Disordered" evidence="1">
    <location>
        <begin position="168"/>
        <end position="193"/>
    </location>
</feature>
<evidence type="ECO:0000259" key="2">
    <source>
        <dbReference type="Pfam" id="PF14111"/>
    </source>
</evidence>
<keyword evidence="4" id="KW-1185">Reference proteome</keyword>
<comment type="caution">
    <text evidence="3">The sequence shown here is derived from an EMBL/GenBank/DDBJ whole genome shotgun (WGS) entry which is preliminary data.</text>
</comment>